<evidence type="ECO:0000313" key="2">
    <source>
        <dbReference type="Proteomes" id="UP000199561"/>
    </source>
</evidence>
<sequence>MVAVHIDAERLHRQINAMINMYKNSKFFDVLILIALLALSLMSNAQAKENEGPSLEDTLQWIADNLENYQVGHRTLKFTYFRPIINGCKITITRKTETLSGNPNDESRVTGLLSDIDPDYIIIDNDDSAVRLDAYLKKNSTPFDRQSYIHYYKEISNYEDVTLTIYFHSLTFANRFKRAIAHASRLCALQEASKSRKEKELF</sequence>
<dbReference type="RefSeq" id="WP_143068257.1">
    <property type="nucleotide sequence ID" value="NZ_FOUF01000045.1"/>
</dbReference>
<evidence type="ECO:0000313" key="1">
    <source>
        <dbReference type="EMBL" id="SFM88199.1"/>
    </source>
</evidence>
<dbReference type="Proteomes" id="UP000199561">
    <property type="component" value="Unassembled WGS sequence"/>
</dbReference>
<accession>A0A1I4UGT5</accession>
<protein>
    <submittedName>
        <fullName evidence="1">Uncharacterized protein</fullName>
    </submittedName>
</protein>
<keyword evidence="2" id="KW-1185">Reference proteome</keyword>
<proteinExistence type="predicted"/>
<reference evidence="1 2" key="1">
    <citation type="submission" date="2016-10" db="EMBL/GenBank/DDBJ databases">
        <authorList>
            <person name="de Groot N.N."/>
        </authorList>
    </citation>
    <scope>NUCLEOTIDE SEQUENCE [LARGE SCALE GENOMIC DNA]</scope>
    <source>
        <strain evidence="1 2">Nm146</strain>
    </source>
</reference>
<organism evidence="1 2">
    <name type="scientific">Nitrosomonas nitrosa</name>
    <dbReference type="NCBI Taxonomy" id="52442"/>
    <lineage>
        <taxon>Bacteria</taxon>
        <taxon>Pseudomonadati</taxon>
        <taxon>Pseudomonadota</taxon>
        <taxon>Betaproteobacteria</taxon>
        <taxon>Nitrosomonadales</taxon>
        <taxon>Nitrosomonadaceae</taxon>
        <taxon>Nitrosomonas</taxon>
    </lineage>
</organism>
<gene>
    <name evidence="1" type="ORF">SAMN05421880_14510</name>
</gene>
<dbReference type="EMBL" id="FOUF01000045">
    <property type="protein sequence ID" value="SFM88199.1"/>
    <property type="molecule type" value="Genomic_DNA"/>
</dbReference>
<name>A0A1I4UGT5_9PROT</name>
<dbReference type="STRING" id="52442.SAMN05421880_14510"/>
<dbReference type="AlphaFoldDB" id="A0A1I4UGT5"/>